<dbReference type="Proteomes" id="UP000652761">
    <property type="component" value="Unassembled WGS sequence"/>
</dbReference>
<protein>
    <submittedName>
        <fullName evidence="2">Uncharacterized protein</fullName>
    </submittedName>
</protein>
<dbReference type="AlphaFoldDB" id="A0A843XLQ2"/>
<accession>A0A843XLQ2</accession>
<keyword evidence="3" id="KW-1185">Reference proteome</keyword>
<reference evidence="2" key="1">
    <citation type="submission" date="2017-07" db="EMBL/GenBank/DDBJ databases">
        <title>Taro Niue Genome Assembly and Annotation.</title>
        <authorList>
            <person name="Atibalentja N."/>
            <person name="Keating K."/>
            <person name="Fields C.J."/>
        </authorList>
    </citation>
    <scope>NUCLEOTIDE SEQUENCE</scope>
    <source>
        <strain evidence="2">Niue_2</strain>
        <tissue evidence="2">Leaf</tissue>
    </source>
</reference>
<evidence type="ECO:0000256" key="1">
    <source>
        <dbReference type="SAM" id="MobiDB-lite"/>
    </source>
</evidence>
<name>A0A843XLQ2_COLES</name>
<gene>
    <name evidence="2" type="ORF">Taro_052950</name>
</gene>
<comment type="caution">
    <text evidence="2">The sequence shown here is derived from an EMBL/GenBank/DDBJ whole genome shotgun (WGS) entry which is preliminary data.</text>
</comment>
<evidence type="ECO:0000313" key="2">
    <source>
        <dbReference type="EMBL" id="MQM19937.1"/>
    </source>
</evidence>
<organism evidence="2 3">
    <name type="scientific">Colocasia esculenta</name>
    <name type="common">Wild taro</name>
    <name type="synonym">Arum esculentum</name>
    <dbReference type="NCBI Taxonomy" id="4460"/>
    <lineage>
        <taxon>Eukaryota</taxon>
        <taxon>Viridiplantae</taxon>
        <taxon>Streptophyta</taxon>
        <taxon>Embryophyta</taxon>
        <taxon>Tracheophyta</taxon>
        <taxon>Spermatophyta</taxon>
        <taxon>Magnoliopsida</taxon>
        <taxon>Liliopsida</taxon>
        <taxon>Araceae</taxon>
        <taxon>Aroideae</taxon>
        <taxon>Colocasieae</taxon>
        <taxon>Colocasia</taxon>
    </lineage>
</organism>
<feature type="region of interest" description="Disordered" evidence="1">
    <location>
        <begin position="1"/>
        <end position="44"/>
    </location>
</feature>
<sequence length="113" mass="12603">MVSTWSDSDESSSTTKDVQEKKDVDCGLMATEDESPEEERRSAKNRSFFPNLSLLRPVHRPVLELHKGRRFIAVDSYCTLLVFQKHVVAGRLDLSTGIVLLSTGKLHLSIGTS</sequence>
<dbReference type="EMBL" id="NMUH01009342">
    <property type="protein sequence ID" value="MQM19937.1"/>
    <property type="molecule type" value="Genomic_DNA"/>
</dbReference>
<evidence type="ECO:0000313" key="3">
    <source>
        <dbReference type="Proteomes" id="UP000652761"/>
    </source>
</evidence>
<proteinExistence type="predicted"/>
<feature type="compositionally biased region" description="Low complexity" evidence="1">
    <location>
        <begin position="1"/>
        <end position="16"/>
    </location>
</feature>